<organism evidence="1 2">
    <name type="scientific">Pararge aegeria aegeria</name>
    <dbReference type="NCBI Taxonomy" id="348720"/>
    <lineage>
        <taxon>Eukaryota</taxon>
        <taxon>Metazoa</taxon>
        <taxon>Ecdysozoa</taxon>
        <taxon>Arthropoda</taxon>
        <taxon>Hexapoda</taxon>
        <taxon>Insecta</taxon>
        <taxon>Pterygota</taxon>
        <taxon>Neoptera</taxon>
        <taxon>Endopterygota</taxon>
        <taxon>Lepidoptera</taxon>
        <taxon>Glossata</taxon>
        <taxon>Ditrysia</taxon>
        <taxon>Papilionoidea</taxon>
        <taxon>Nymphalidae</taxon>
        <taxon>Satyrinae</taxon>
        <taxon>Satyrini</taxon>
        <taxon>Parargina</taxon>
        <taxon>Pararge</taxon>
    </lineage>
</organism>
<dbReference type="AlphaFoldDB" id="A0A8S4QET1"/>
<gene>
    <name evidence="1" type="primary">jg26233</name>
    <name evidence="1" type="ORF">PAEG_LOCUS786</name>
</gene>
<evidence type="ECO:0000313" key="1">
    <source>
        <dbReference type="EMBL" id="CAH2208170.1"/>
    </source>
</evidence>
<dbReference type="EMBL" id="CAKXAJ010002520">
    <property type="protein sequence ID" value="CAH2208170.1"/>
    <property type="molecule type" value="Genomic_DNA"/>
</dbReference>
<sequence>MCSVESKFVKNSGLRDTDDAVTAVAVLISVRRGAPPAGWRAAPTHLAAARIPLDGSFSTVAIGCTASANTHKSCVTAEGMTETEDFRVRSGFLAA</sequence>
<comment type="caution">
    <text evidence="1">The sequence shown here is derived from an EMBL/GenBank/DDBJ whole genome shotgun (WGS) entry which is preliminary data.</text>
</comment>
<protein>
    <submittedName>
        <fullName evidence="1">Jg26233 protein</fullName>
    </submittedName>
</protein>
<evidence type="ECO:0000313" key="2">
    <source>
        <dbReference type="Proteomes" id="UP000838756"/>
    </source>
</evidence>
<keyword evidence="2" id="KW-1185">Reference proteome</keyword>
<dbReference type="Proteomes" id="UP000838756">
    <property type="component" value="Unassembled WGS sequence"/>
</dbReference>
<reference evidence="1" key="1">
    <citation type="submission" date="2022-03" db="EMBL/GenBank/DDBJ databases">
        <authorList>
            <person name="Lindestad O."/>
        </authorList>
    </citation>
    <scope>NUCLEOTIDE SEQUENCE</scope>
</reference>
<name>A0A8S4QET1_9NEOP</name>
<proteinExistence type="predicted"/>
<accession>A0A8S4QET1</accession>